<evidence type="ECO:0000256" key="1">
    <source>
        <dbReference type="SAM" id="MobiDB-lite"/>
    </source>
</evidence>
<protein>
    <submittedName>
        <fullName evidence="2">Charged multivesicular body protein</fullName>
    </submittedName>
</protein>
<reference evidence="2" key="1">
    <citation type="submission" date="2022-08" db="EMBL/GenBank/DDBJ databases">
        <title>Novel sulphate-reducing endosymbionts in the free-living metamonad Anaeramoeba.</title>
        <authorList>
            <person name="Jerlstrom-Hultqvist J."/>
            <person name="Cepicka I."/>
            <person name="Gallot-Lavallee L."/>
            <person name="Salas-Leiva D."/>
            <person name="Curtis B.A."/>
            <person name="Zahonova K."/>
            <person name="Pipaliya S."/>
            <person name="Dacks J."/>
            <person name="Roger A.J."/>
        </authorList>
    </citation>
    <scope>NUCLEOTIDE SEQUENCE</scope>
    <source>
        <strain evidence="2">Busselton2</strain>
    </source>
</reference>
<dbReference type="InterPro" id="IPR005024">
    <property type="entry name" value="Snf7_fam"/>
</dbReference>
<feature type="region of interest" description="Disordered" evidence="1">
    <location>
        <begin position="164"/>
        <end position="206"/>
    </location>
</feature>
<evidence type="ECO:0000313" key="3">
    <source>
        <dbReference type="Proteomes" id="UP001146793"/>
    </source>
</evidence>
<organism evidence="2 3">
    <name type="scientific">Anaeramoeba flamelloides</name>
    <dbReference type="NCBI Taxonomy" id="1746091"/>
    <lineage>
        <taxon>Eukaryota</taxon>
        <taxon>Metamonada</taxon>
        <taxon>Anaeramoebidae</taxon>
        <taxon>Anaeramoeba</taxon>
    </lineage>
</organism>
<dbReference type="AlphaFoldDB" id="A0AAV7YH54"/>
<feature type="compositionally biased region" description="Low complexity" evidence="1">
    <location>
        <begin position="164"/>
        <end position="175"/>
    </location>
</feature>
<gene>
    <name evidence="2" type="ORF">M0812_25902</name>
</gene>
<sequence>MGNKQLSPKEQATLWKKQLKNEQRSLKRDIRKIQREERKVLIEAKRAGKQGDREAAKILAKEIVNSRRATERLMVASTQINSVIMEIQNNMSTMKVMKSIKASTQVTQYMNSLIRMPEINKTCMTLARVIEEMVDETLNMDEESLEDEADEQVDQIMDEILQGTLGKSKGTTGLKNLERQKQQVKTKTQEKEKEKDGELLGRIGAL</sequence>
<evidence type="ECO:0000313" key="2">
    <source>
        <dbReference type="EMBL" id="KAJ3428270.1"/>
    </source>
</evidence>
<name>A0AAV7YH54_9EUKA</name>
<feature type="compositionally biased region" description="Basic and acidic residues" evidence="1">
    <location>
        <begin position="176"/>
        <end position="199"/>
    </location>
</feature>
<dbReference type="PANTHER" id="PTHR10476">
    <property type="entry name" value="CHARGED MULTIVESICULAR BODY PROTEIN"/>
    <property type="match status" value="1"/>
</dbReference>
<comment type="caution">
    <text evidence="2">The sequence shown here is derived from an EMBL/GenBank/DDBJ whole genome shotgun (WGS) entry which is preliminary data.</text>
</comment>
<dbReference type="Gene3D" id="6.10.140.1230">
    <property type="match status" value="1"/>
</dbReference>
<proteinExistence type="predicted"/>
<dbReference type="Proteomes" id="UP001146793">
    <property type="component" value="Unassembled WGS sequence"/>
</dbReference>
<dbReference type="EMBL" id="JANTQA010000060">
    <property type="protein sequence ID" value="KAJ3428270.1"/>
    <property type="molecule type" value="Genomic_DNA"/>
</dbReference>
<dbReference type="Pfam" id="PF03357">
    <property type="entry name" value="Snf7"/>
    <property type="match status" value="1"/>
</dbReference>
<accession>A0AAV7YH54</accession>
<dbReference type="GO" id="GO:0007034">
    <property type="term" value="P:vacuolar transport"/>
    <property type="evidence" value="ECO:0007669"/>
    <property type="project" value="InterPro"/>
</dbReference>